<dbReference type="AlphaFoldDB" id="A0A2C9D096"/>
<feature type="signal peptide" evidence="2">
    <location>
        <begin position="1"/>
        <end position="24"/>
    </location>
</feature>
<evidence type="ECO:0000256" key="1">
    <source>
        <dbReference type="ARBA" id="ARBA00009330"/>
    </source>
</evidence>
<dbReference type="Pfam" id="PF03922">
    <property type="entry name" value="OmpW"/>
    <property type="match status" value="1"/>
</dbReference>
<dbReference type="Gene3D" id="2.40.160.20">
    <property type="match status" value="1"/>
</dbReference>
<keyword evidence="2" id="KW-0732">Signal</keyword>
<name>A0A2C9D096_9HYPH</name>
<dbReference type="GO" id="GO:0055085">
    <property type="term" value="P:transmembrane transport"/>
    <property type="evidence" value="ECO:0007669"/>
    <property type="project" value="TreeGrafter"/>
</dbReference>
<gene>
    <name evidence="3" type="primary">ompW</name>
    <name evidence="3" type="ORF">HDIA_0047</name>
</gene>
<dbReference type="Proteomes" id="UP000223606">
    <property type="component" value="Chromosome 1"/>
</dbReference>
<protein>
    <submittedName>
        <fullName evidence="3">Outer membrane protein W</fullName>
    </submittedName>
</protein>
<organism evidence="3 4">
    <name type="scientific">Hartmannibacter diazotrophicus</name>
    <dbReference type="NCBI Taxonomy" id="1482074"/>
    <lineage>
        <taxon>Bacteria</taxon>
        <taxon>Pseudomonadati</taxon>
        <taxon>Pseudomonadota</taxon>
        <taxon>Alphaproteobacteria</taxon>
        <taxon>Hyphomicrobiales</taxon>
        <taxon>Pleomorphomonadaceae</taxon>
        <taxon>Hartmannibacter</taxon>
    </lineage>
</organism>
<reference evidence="4" key="1">
    <citation type="submission" date="2017-09" db="EMBL/GenBank/DDBJ databases">
        <title>Genome sequence of Nannocystis excedens DSM 71.</title>
        <authorList>
            <person name="Blom J."/>
        </authorList>
    </citation>
    <scope>NUCLEOTIDE SEQUENCE [LARGE SCALE GENOMIC DNA]</scope>
    <source>
        <strain evidence="4">type strain: E19</strain>
    </source>
</reference>
<dbReference type="InterPro" id="IPR005618">
    <property type="entry name" value="OMPW"/>
</dbReference>
<evidence type="ECO:0000256" key="2">
    <source>
        <dbReference type="SAM" id="SignalP"/>
    </source>
</evidence>
<dbReference type="GO" id="GO:0019867">
    <property type="term" value="C:outer membrane"/>
    <property type="evidence" value="ECO:0007669"/>
    <property type="project" value="InterPro"/>
</dbReference>
<dbReference type="InterPro" id="IPR011250">
    <property type="entry name" value="OMP/PagP_B-barrel"/>
</dbReference>
<dbReference type="SUPFAM" id="SSF56925">
    <property type="entry name" value="OMPA-like"/>
    <property type="match status" value="1"/>
</dbReference>
<dbReference type="OrthoDB" id="9807574at2"/>
<proteinExistence type="inferred from homology"/>
<dbReference type="RefSeq" id="WP_157775093.1">
    <property type="nucleotide sequence ID" value="NZ_LT960614.1"/>
</dbReference>
<accession>A0A2C9D096</accession>
<dbReference type="EMBL" id="LT960614">
    <property type="protein sequence ID" value="SON53588.1"/>
    <property type="molecule type" value="Genomic_DNA"/>
</dbReference>
<dbReference type="KEGG" id="hdi:HDIA_0047"/>
<comment type="similarity">
    <text evidence="1">Belongs to the OmpW/AlkL family.</text>
</comment>
<evidence type="ECO:0000313" key="4">
    <source>
        <dbReference type="Proteomes" id="UP000223606"/>
    </source>
</evidence>
<evidence type="ECO:0000313" key="3">
    <source>
        <dbReference type="EMBL" id="SON53588.1"/>
    </source>
</evidence>
<feature type="chain" id="PRO_5012361221" evidence="2">
    <location>
        <begin position="25"/>
        <end position="231"/>
    </location>
</feature>
<keyword evidence="4" id="KW-1185">Reference proteome</keyword>
<dbReference type="PANTHER" id="PTHR36920">
    <property type="match status" value="1"/>
</dbReference>
<sequence>MFRGTWGLGVAAAALVMSGAAAMAADIGPMDAEPPMAAPVANYDWFLHVGPAGVFFSESADVSAGGAAVAGSDAKIDNDLAVTLDIGYYVTPDISLSLTLANAPLAVVNGAGSLSGLGALGKLNYLPPVLAVQYHFPEFYHVRPYIGAGVNYTMFFNEKDAALTNFKVDNAFGAVLQAGVDVMLSEQLGLFVDVKHVWLSTDATGVLGATPVKADVTLDPTIVTAGLTYRF</sequence>
<dbReference type="PANTHER" id="PTHR36920:SF1">
    <property type="entry name" value="OUTER MEMBRANE PROTEIN W"/>
    <property type="match status" value="1"/>
</dbReference>